<organism evidence="2">
    <name type="scientific">Trypanosoma congolense (strain IL3000)</name>
    <dbReference type="NCBI Taxonomy" id="1068625"/>
    <lineage>
        <taxon>Eukaryota</taxon>
        <taxon>Discoba</taxon>
        <taxon>Euglenozoa</taxon>
        <taxon>Kinetoplastea</taxon>
        <taxon>Metakinetoplastina</taxon>
        <taxon>Trypanosomatida</taxon>
        <taxon>Trypanosomatidae</taxon>
        <taxon>Trypanosoma</taxon>
        <taxon>Nannomonas</taxon>
    </lineage>
</organism>
<feature type="compositionally biased region" description="Basic and acidic residues" evidence="1">
    <location>
        <begin position="63"/>
        <end position="90"/>
    </location>
</feature>
<reference evidence="2" key="1">
    <citation type="journal article" date="2012" name="Proc. Natl. Acad. Sci. U.S.A.">
        <title>Antigenic diversity is generated by distinct evolutionary mechanisms in African trypanosome species.</title>
        <authorList>
            <person name="Jackson A.P."/>
            <person name="Berry A."/>
            <person name="Aslett M."/>
            <person name="Allison H.C."/>
            <person name="Burton P."/>
            <person name="Vavrova-Anderson J."/>
            <person name="Brown R."/>
            <person name="Browne H."/>
            <person name="Corton N."/>
            <person name="Hauser H."/>
            <person name="Gamble J."/>
            <person name="Gilderthorp R."/>
            <person name="Marcello L."/>
            <person name="McQuillan J."/>
            <person name="Otto T.D."/>
            <person name="Quail M.A."/>
            <person name="Sanders M.J."/>
            <person name="van Tonder A."/>
            <person name="Ginger M.L."/>
            <person name="Field M.C."/>
            <person name="Barry J.D."/>
            <person name="Hertz-Fowler C."/>
            <person name="Berriman M."/>
        </authorList>
    </citation>
    <scope>NUCLEOTIDE SEQUENCE</scope>
    <source>
        <strain evidence="2">IL3000</strain>
    </source>
</reference>
<evidence type="ECO:0000256" key="1">
    <source>
        <dbReference type="SAM" id="MobiDB-lite"/>
    </source>
</evidence>
<name>G0URM5_TRYCI</name>
<proteinExistence type="predicted"/>
<gene>
    <name evidence="2" type="ORF">TCIL3000_8_2560</name>
</gene>
<accession>G0URM5</accession>
<dbReference type="EMBL" id="HE575321">
    <property type="protein sequence ID" value="CCC92037.1"/>
    <property type="molecule type" value="Genomic_DNA"/>
</dbReference>
<feature type="compositionally biased region" description="Basic residues" evidence="1">
    <location>
        <begin position="98"/>
        <end position="108"/>
    </location>
</feature>
<protein>
    <submittedName>
        <fullName evidence="2">Uncharacterized protein</fullName>
    </submittedName>
</protein>
<feature type="compositionally biased region" description="Low complexity" evidence="1">
    <location>
        <begin position="40"/>
        <end position="50"/>
    </location>
</feature>
<dbReference type="VEuPathDB" id="TriTrypDB:TcIL3000_8_2560"/>
<feature type="region of interest" description="Disordered" evidence="1">
    <location>
        <begin position="40"/>
        <end position="108"/>
    </location>
</feature>
<sequence>MPLWRGGVLHLRCSPGRSLCCRYMRRSDAVHHTSCRRIFSQSSVPSASGSAEDLVLSSTTSKVTKDQDSGDTDGELRGANRRQIPEHKTCTDSSTVYKTRRKRPTEIKVRRRAPWGMQQLRDSWSVDAMTKGDKDNMSERIHREYRYHPDEFRRHHIKFAALLTVPALLVGAFGGYFYHTGRPLWEADPQYILNIIRQMDTSPRSALHPYKLEGTEELPLHVLRYREINWQKRLSLECSGSTAVI</sequence>
<evidence type="ECO:0000313" key="2">
    <source>
        <dbReference type="EMBL" id="CCC92037.1"/>
    </source>
</evidence>
<dbReference type="AlphaFoldDB" id="G0URM5"/>